<dbReference type="EMBL" id="QZJW01000027">
    <property type="protein sequence ID" value="RJO61157.1"/>
    <property type="molecule type" value="Genomic_DNA"/>
</dbReference>
<dbReference type="AlphaFoldDB" id="A0A419DDL7"/>
<reference evidence="3 4" key="1">
    <citation type="journal article" date="2017" name="ISME J.">
        <title>Energy and carbon metabolisms in a deep terrestrial subsurface fluid microbial community.</title>
        <authorList>
            <person name="Momper L."/>
            <person name="Jungbluth S.P."/>
            <person name="Lee M.D."/>
            <person name="Amend J.P."/>
        </authorList>
    </citation>
    <scope>NUCLEOTIDE SEQUENCE [LARGE SCALE GENOMIC DNA]</scope>
    <source>
        <strain evidence="3">SURF_29</strain>
    </source>
</reference>
<feature type="transmembrane region" description="Helical" evidence="1">
    <location>
        <begin position="41"/>
        <end position="60"/>
    </location>
</feature>
<feature type="transmembrane region" description="Helical" evidence="1">
    <location>
        <begin position="12"/>
        <end position="35"/>
    </location>
</feature>
<dbReference type="Proteomes" id="UP000285655">
    <property type="component" value="Unassembled WGS sequence"/>
</dbReference>
<feature type="domain" description="DUF5652" evidence="2">
    <location>
        <begin position="9"/>
        <end position="66"/>
    </location>
</feature>
<evidence type="ECO:0000259" key="2">
    <source>
        <dbReference type="Pfam" id="PF18893"/>
    </source>
</evidence>
<name>A0A419DDL7_9BACT</name>
<accession>A0A419DDL7</accession>
<dbReference type="InterPro" id="IPR043712">
    <property type="entry name" value="DUF5652"/>
</dbReference>
<evidence type="ECO:0000313" key="3">
    <source>
        <dbReference type="EMBL" id="RJO61157.1"/>
    </source>
</evidence>
<gene>
    <name evidence="3" type="ORF">C4544_03520</name>
</gene>
<comment type="caution">
    <text evidence="3">The sequence shown here is derived from an EMBL/GenBank/DDBJ whole genome shotgun (WGS) entry which is preliminary data.</text>
</comment>
<keyword evidence="1" id="KW-0472">Membrane</keyword>
<evidence type="ECO:0000313" key="4">
    <source>
        <dbReference type="Proteomes" id="UP000285655"/>
    </source>
</evidence>
<protein>
    <recommendedName>
        <fullName evidence="2">DUF5652 domain-containing protein</fullName>
    </recommendedName>
</protein>
<keyword evidence="1" id="KW-0812">Transmembrane</keyword>
<sequence length="66" mass="7733">MDFSQFGLNNIPASIIALLVVWEAFWKAVALWYAILNKQRNWFIAIFVVNTIGILPIVYLKFFQKK</sequence>
<dbReference type="Pfam" id="PF18893">
    <property type="entry name" value="DUF5652"/>
    <property type="match status" value="1"/>
</dbReference>
<organism evidence="3 4">
    <name type="scientific">candidate division WS5 bacterium</name>
    <dbReference type="NCBI Taxonomy" id="2093353"/>
    <lineage>
        <taxon>Bacteria</taxon>
        <taxon>candidate division WS5</taxon>
    </lineage>
</organism>
<proteinExistence type="predicted"/>
<keyword evidence="1" id="KW-1133">Transmembrane helix</keyword>
<evidence type="ECO:0000256" key="1">
    <source>
        <dbReference type="SAM" id="Phobius"/>
    </source>
</evidence>